<dbReference type="FunFam" id="1.10.510.10:FF:001512">
    <property type="entry name" value="Receptor tyrosine-protein kinase erbB-2"/>
    <property type="match status" value="1"/>
</dbReference>
<dbReference type="PRINTS" id="PR00018">
    <property type="entry name" value="KRINGLE"/>
</dbReference>
<proteinExistence type="predicted"/>
<dbReference type="PRINTS" id="PR00109">
    <property type="entry name" value="TYRKINASE"/>
</dbReference>
<dbReference type="SMART" id="SM00408">
    <property type="entry name" value="IGc2"/>
    <property type="match status" value="1"/>
</dbReference>
<evidence type="ECO:0000256" key="9">
    <source>
        <dbReference type="ARBA" id="ARBA00022777"/>
    </source>
</evidence>
<comment type="caution">
    <text evidence="22">Lacks conserved residue(s) required for the propagation of feature annotation.</text>
</comment>
<dbReference type="PROSITE" id="PS50835">
    <property type="entry name" value="IG_LIKE"/>
    <property type="match status" value="1"/>
</dbReference>
<keyword evidence="7 24" id="KW-0812">Transmembrane</keyword>
<feature type="region of interest" description="Disordered" evidence="23">
    <location>
        <begin position="748"/>
        <end position="767"/>
    </location>
</feature>
<keyword evidence="25" id="KW-0732">Signal</keyword>
<evidence type="ECO:0000259" key="27">
    <source>
        <dbReference type="PROSITE" id="PS50038"/>
    </source>
</evidence>
<dbReference type="Pfam" id="PF07679">
    <property type="entry name" value="I-set"/>
    <property type="match status" value="1"/>
</dbReference>
<keyword evidence="5 22" id="KW-0420">Kringle</keyword>
<evidence type="ECO:0000256" key="12">
    <source>
        <dbReference type="ARBA" id="ARBA00023136"/>
    </source>
</evidence>
<evidence type="ECO:0000256" key="11">
    <source>
        <dbReference type="ARBA" id="ARBA00022989"/>
    </source>
</evidence>
<dbReference type="CDD" id="cd00108">
    <property type="entry name" value="KR"/>
    <property type="match status" value="1"/>
</dbReference>
<dbReference type="EC" id="2.7.10.1" evidence="3"/>
<dbReference type="Ensembl" id="ENSEBUT00000019637.1">
    <property type="protein sequence ID" value="ENSEBUP00000019061.1"/>
    <property type="gene ID" value="ENSEBUG00000011883.1"/>
</dbReference>
<feature type="binding site" evidence="21">
    <location>
        <position position="614"/>
    </location>
    <ligand>
        <name>Mg(2+)</name>
        <dbReference type="ChEBI" id="CHEBI:18420"/>
    </ligand>
</feature>
<feature type="active site" description="Proton acceptor" evidence="19">
    <location>
        <position position="609"/>
    </location>
</feature>
<dbReference type="GO" id="GO:0005886">
    <property type="term" value="C:plasma membrane"/>
    <property type="evidence" value="ECO:0007669"/>
    <property type="project" value="TreeGrafter"/>
</dbReference>
<dbReference type="InterPro" id="IPR000719">
    <property type="entry name" value="Prot_kinase_dom"/>
</dbReference>
<evidence type="ECO:0000259" key="29">
    <source>
        <dbReference type="PROSITE" id="PS50835"/>
    </source>
</evidence>
<keyword evidence="15" id="KW-0675">Receptor</keyword>
<evidence type="ECO:0000259" key="26">
    <source>
        <dbReference type="PROSITE" id="PS50011"/>
    </source>
</evidence>
<dbReference type="InterPro" id="IPR018056">
    <property type="entry name" value="Kringle_CS"/>
</dbReference>
<dbReference type="InterPro" id="IPR003598">
    <property type="entry name" value="Ig_sub2"/>
</dbReference>
<dbReference type="GO" id="GO:0046872">
    <property type="term" value="F:metal ion binding"/>
    <property type="evidence" value="ECO:0007669"/>
    <property type="project" value="UniProtKB-KW"/>
</dbReference>
<organism evidence="30 31">
    <name type="scientific">Eptatretus burgeri</name>
    <name type="common">Inshore hagfish</name>
    <dbReference type="NCBI Taxonomy" id="7764"/>
    <lineage>
        <taxon>Eukaryota</taxon>
        <taxon>Metazoa</taxon>
        <taxon>Chordata</taxon>
        <taxon>Craniata</taxon>
        <taxon>Vertebrata</taxon>
        <taxon>Cyclostomata</taxon>
        <taxon>Myxini</taxon>
        <taxon>Myxiniformes</taxon>
        <taxon>Myxinidae</taxon>
        <taxon>Eptatretinae</taxon>
        <taxon>Eptatretus</taxon>
    </lineage>
</organism>
<dbReference type="InterPro" id="IPR001245">
    <property type="entry name" value="Ser-Thr/Tyr_kinase_cat_dom"/>
</dbReference>
<evidence type="ECO:0000256" key="2">
    <source>
        <dbReference type="ARBA" id="ARBA00004479"/>
    </source>
</evidence>
<keyword evidence="21" id="KW-0479">Metal-binding</keyword>
<evidence type="ECO:0000256" key="3">
    <source>
        <dbReference type="ARBA" id="ARBA00011902"/>
    </source>
</evidence>
<dbReference type="InterPro" id="IPR003599">
    <property type="entry name" value="Ig_sub"/>
</dbReference>
<dbReference type="SMART" id="SM00130">
    <property type="entry name" value="KR"/>
    <property type="match status" value="1"/>
</dbReference>
<keyword evidence="9" id="KW-0418">Kinase</keyword>
<dbReference type="PROSITE" id="PS50011">
    <property type="entry name" value="PROTEIN_KINASE_DOM"/>
    <property type="match status" value="1"/>
</dbReference>
<keyword evidence="4" id="KW-0597">Phosphoprotein</keyword>
<keyword evidence="12 24" id="KW-0472">Membrane</keyword>
<comment type="catalytic activity">
    <reaction evidence="18">
        <text>L-tyrosyl-[protein] + ATP = O-phospho-L-tyrosyl-[protein] + ADP + H(+)</text>
        <dbReference type="Rhea" id="RHEA:10596"/>
        <dbReference type="Rhea" id="RHEA-COMP:10136"/>
        <dbReference type="Rhea" id="RHEA-COMP:20101"/>
        <dbReference type="ChEBI" id="CHEBI:15378"/>
        <dbReference type="ChEBI" id="CHEBI:30616"/>
        <dbReference type="ChEBI" id="CHEBI:46858"/>
        <dbReference type="ChEBI" id="CHEBI:61978"/>
        <dbReference type="ChEBI" id="CHEBI:456216"/>
        <dbReference type="EC" id="2.7.10.1"/>
    </reaction>
</comment>
<dbReference type="InterPro" id="IPR013806">
    <property type="entry name" value="Kringle-like"/>
</dbReference>
<dbReference type="InterPro" id="IPR050122">
    <property type="entry name" value="RTK"/>
</dbReference>
<evidence type="ECO:0000256" key="18">
    <source>
        <dbReference type="ARBA" id="ARBA00051243"/>
    </source>
</evidence>
<evidence type="ECO:0000256" key="22">
    <source>
        <dbReference type="PROSITE-ProRule" id="PRU00121"/>
    </source>
</evidence>
<evidence type="ECO:0000256" key="6">
    <source>
        <dbReference type="ARBA" id="ARBA00022679"/>
    </source>
</evidence>
<dbReference type="GO" id="GO:0004714">
    <property type="term" value="F:transmembrane receptor protein tyrosine kinase activity"/>
    <property type="evidence" value="ECO:0007669"/>
    <property type="project" value="UniProtKB-EC"/>
</dbReference>
<sequence>MCCCAVRCSLLAFALAAASKLPDGDYEDDNVTSSPPNAIDKDHYLTLLEPMNNLTTSLGQEATLHCRVSGHPAPTFRWLKNDAPVQQEPGRLSVRRTTGGSRLRIRNLHTTDTGYFQCIASSSGHSISTTGVLYVKFGPPPTVNSGRGAHGAGTAGFCQPYRGIACARFIGNRSIYVDSLEMQGKLENHITAAFTMMGTSNHLSDRCSQYAIPSLCLYAFPPCVLVGFGSPAPQRLCRDECDILENDLCRTEFVLARSNPSLLLRLRLPDCGALPVAPDPQESTCVRVGIPLAELINRGHNCFNETGIAYRGTASVTRSGRQCQPWNSQYPHAHSLTAGTHRELAGGHAYCRNPGGKHSEPWCFTLDEGMRSELCDIPACEQGPSSHSSVLYILIPSVAIPLVVALLFLWVCLFRNHRKPPSTASAPPVHPPAKPTQSQAVEMAQLGAYRPQAKVKEVRLASVRLLEELGEGALGKVYRGHYYPPGGHDPPLLIAVKTLRDGLTTHHRADFQQEVSLLAELRHPNLAGLVAVAPFDQPLSALYEYTSHGDLREFLIRRSPCSDVAAGPAGERDGRDGRPPLELADFLFLAAQVAAGMEYLSSHGVIHKDLAARNVLIGDRLHAKVSVLGVRRDVYASDYYRISPGSPALPVRWLSPEALHLGKLTAESDTWAYGVLLWELFSFGLQPYLGLSNAEVCEAVRARQLLPCPDDCPPRVYALMLECWQEPPARRPRYRELHARVRACEGISSHTSSNTTPSGGTVAKKPM</sequence>
<dbReference type="SMART" id="SM00409">
    <property type="entry name" value="IG"/>
    <property type="match status" value="1"/>
</dbReference>
<dbReference type="PROSITE" id="PS00109">
    <property type="entry name" value="PROTEIN_KINASE_TYR"/>
    <property type="match status" value="1"/>
</dbReference>
<dbReference type="GO" id="GO:0043235">
    <property type="term" value="C:receptor complex"/>
    <property type="evidence" value="ECO:0007669"/>
    <property type="project" value="TreeGrafter"/>
</dbReference>
<dbReference type="GO" id="GO:0030182">
    <property type="term" value="P:neuron differentiation"/>
    <property type="evidence" value="ECO:0007669"/>
    <property type="project" value="UniProtKB-ARBA"/>
</dbReference>
<dbReference type="Gene3D" id="1.10.510.10">
    <property type="entry name" value="Transferase(Phosphotransferase) domain 1"/>
    <property type="match status" value="1"/>
</dbReference>
<evidence type="ECO:0000259" key="28">
    <source>
        <dbReference type="PROSITE" id="PS50070"/>
    </source>
</evidence>
<reference evidence="30" key="1">
    <citation type="submission" date="2025-08" db="UniProtKB">
        <authorList>
            <consortium name="Ensembl"/>
        </authorList>
    </citation>
    <scope>IDENTIFICATION</scope>
</reference>
<evidence type="ECO:0000256" key="5">
    <source>
        <dbReference type="ARBA" id="ARBA00022572"/>
    </source>
</evidence>
<dbReference type="PANTHER" id="PTHR24416">
    <property type="entry name" value="TYROSINE-PROTEIN KINASE RECEPTOR"/>
    <property type="match status" value="1"/>
</dbReference>
<dbReference type="Gene3D" id="1.10.2000.10">
    <property type="entry name" value="Frizzled cysteine-rich domain"/>
    <property type="match status" value="1"/>
</dbReference>
<evidence type="ECO:0000256" key="16">
    <source>
        <dbReference type="ARBA" id="ARBA00023180"/>
    </source>
</evidence>
<dbReference type="PROSITE" id="PS00021">
    <property type="entry name" value="KRINGLE_1"/>
    <property type="match status" value="1"/>
</dbReference>
<feature type="binding site" evidence="20">
    <location>
        <position position="613"/>
    </location>
    <ligand>
        <name>ATP</name>
        <dbReference type="ChEBI" id="CHEBI:30616"/>
    </ligand>
</feature>
<dbReference type="Gene3D" id="2.40.20.10">
    <property type="entry name" value="Plasminogen Kringle 4"/>
    <property type="match status" value="1"/>
</dbReference>
<dbReference type="InterPro" id="IPR020067">
    <property type="entry name" value="Frizzled_dom"/>
</dbReference>
<feature type="domain" description="Protein kinase" evidence="26">
    <location>
        <begin position="463"/>
        <end position="741"/>
    </location>
</feature>
<dbReference type="GO" id="GO:0017147">
    <property type="term" value="F:Wnt-protein binding"/>
    <property type="evidence" value="ECO:0007669"/>
    <property type="project" value="TreeGrafter"/>
</dbReference>
<keyword evidence="21" id="KW-0460">Magnesium</keyword>
<keyword evidence="16" id="KW-0325">Glycoprotein</keyword>
<keyword evidence="10 20" id="KW-0067">ATP-binding</keyword>
<evidence type="ECO:0000256" key="8">
    <source>
        <dbReference type="ARBA" id="ARBA00022741"/>
    </source>
</evidence>
<evidence type="ECO:0000256" key="17">
    <source>
        <dbReference type="ARBA" id="ARBA00023319"/>
    </source>
</evidence>
<evidence type="ECO:0000256" key="14">
    <source>
        <dbReference type="ARBA" id="ARBA00023157"/>
    </source>
</evidence>
<dbReference type="InterPro" id="IPR000001">
    <property type="entry name" value="Kringle"/>
</dbReference>
<dbReference type="GO" id="GO:0050793">
    <property type="term" value="P:regulation of developmental process"/>
    <property type="evidence" value="ECO:0007669"/>
    <property type="project" value="UniProtKB-ARBA"/>
</dbReference>
<keyword evidence="13" id="KW-0829">Tyrosine-protein kinase</keyword>
<dbReference type="FunFam" id="2.40.20.10:FF:000003">
    <property type="entry name" value="Inactive tyrosine-protein kinase transmembrane receptor ROR1"/>
    <property type="match status" value="1"/>
</dbReference>
<dbReference type="GeneTree" id="ENSGT00940000153947"/>
<evidence type="ECO:0000256" key="4">
    <source>
        <dbReference type="ARBA" id="ARBA00022553"/>
    </source>
</evidence>
<dbReference type="InterPro" id="IPR036790">
    <property type="entry name" value="Frizzled_dom_sf"/>
</dbReference>
<evidence type="ECO:0000256" key="1">
    <source>
        <dbReference type="ARBA" id="ARBA00004308"/>
    </source>
</evidence>
<feature type="transmembrane region" description="Helical" evidence="24">
    <location>
        <begin position="390"/>
        <end position="413"/>
    </location>
</feature>
<evidence type="ECO:0000256" key="15">
    <source>
        <dbReference type="ARBA" id="ARBA00023170"/>
    </source>
</evidence>
<evidence type="ECO:0000313" key="31">
    <source>
        <dbReference type="Proteomes" id="UP000694388"/>
    </source>
</evidence>
<dbReference type="SUPFAM" id="SSF48726">
    <property type="entry name" value="Immunoglobulin"/>
    <property type="match status" value="1"/>
</dbReference>
<feature type="domain" description="FZ" evidence="27">
    <location>
        <begin position="153"/>
        <end position="288"/>
    </location>
</feature>
<dbReference type="Pfam" id="PF00051">
    <property type="entry name" value="Kringle"/>
    <property type="match status" value="1"/>
</dbReference>
<dbReference type="Pfam" id="PF07714">
    <property type="entry name" value="PK_Tyr_Ser-Thr"/>
    <property type="match status" value="1"/>
</dbReference>
<evidence type="ECO:0000313" key="30">
    <source>
        <dbReference type="Ensembl" id="ENSEBUP00000019061.1"/>
    </source>
</evidence>
<keyword evidence="17" id="KW-0393">Immunoglobulin domain</keyword>
<dbReference type="GO" id="GO:0007169">
    <property type="term" value="P:cell surface receptor protein tyrosine kinase signaling pathway"/>
    <property type="evidence" value="ECO:0007669"/>
    <property type="project" value="InterPro"/>
</dbReference>
<dbReference type="Proteomes" id="UP000694388">
    <property type="component" value="Unplaced"/>
</dbReference>
<dbReference type="InterPro" id="IPR036179">
    <property type="entry name" value="Ig-like_dom_sf"/>
</dbReference>
<evidence type="ECO:0000256" key="20">
    <source>
        <dbReference type="PIRSR" id="PIRSR000615-2"/>
    </source>
</evidence>
<dbReference type="SUPFAM" id="SSF57440">
    <property type="entry name" value="Kringle-like"/>
    <property type="match status" value="1"/>
</dbReference>
<keyword evidence="8 20" id="KW-0547">Nucleotide-binding</keyword>
<dbReference type="InterPro" id="IPR011009">
    <property type="entry name" value="Kinase-like_dom_sf"/>
</dbReference>
<dbReference type="InterPro" id="IPR008266">
    <property type="entry name" value="Tyr_kinase_AS"/>
</dbReference>
<dbReference type="PROSITE" id="PS50070">
    <property type="entry name" value="KRINGLE_2"/>
    <property type="match status" value="1"/>
</dbReference>
<dbReference type="GO" id="GO:0012505">
    <property type="term" value="C:endomembrane system"/>
    <property type="evidence" value="ECO:0007669"/>
    <property type="project" value="UniProtKB-SubCell"/>
</dbReference>
<dbReference type="SUPFAM" id="SSF56112">
    <property type="entry name" value="Protein kinase-like (PK-like)"/>
    <property type="match status" value="1"/>
</dbReference>
<dbReference type="InterPro" id="IPR007110">
    <property type="entry name" value="Ig-like_dom"/>
</dbReference>
<dbReference type="PANTHER" id="PTHR24416:SF611">
    <property type="entry name" value="TYROSINE-PROTEIN KINASE TRANSMEMBRANE RECEPTOR ROR"/>
    <property type="match status" value="1"/>
</dbReference>
<dbReference type="InterPro" id="IPR038178">
    <property type="entry name" value="Kringle_sf"/>
</dbReference>
<evidence type="ECO:0000256" key="23">
    <source>
        <dbReference type="SAM" id="MobiDB-lite"/>
    </source>
</evidence>
<keyword evidence="11 24" id="KW-1133">Transmembrane helix</keyword>
<feature type="chain" id="PRO_5034102400" description="receptor protein-tyrosine kinase" evidence="25">
    <location>
        <begin position="19"/>
        <end position="767"/>
    </location>
</feature>
<evidence type="ECO:0000256" key="24">
    <source>
        <dbReference type="SAM" id="Phobius"/>
    </source>
</evidence>
<evidence type="ECO:0000256" key="19">
    <source>
        <dbReference type="PIRSR" id="PIRSR000615-1"/>
    </source>
</evidence>
<dbReference type="InterPro" id="IPR013098">
    <property type="entry name" value="Ig_I-set"/>
</dbReference>
<dbReference type="InterPro" id="IPR013783">
    <property type="entry name" value="Ig-like_fold"/>
</dbReference>
<dbReference type="GO" id="GO:0048468">
    <property type="term" value="P:cell development"/>
    <property type="evidence" value="ECO:0007669"/>
    <property type="project" value="UniProtKB-ARBA"/>
</dbReference>
<keyword evidence="31" id="KW-1185">Reference proteome</keyword>
<protein>
    <recommendedName>
        <fullName evidence="3">receptor protein-tyrosine kinase</fullName>
        <ecNumber evidence="3">2.7.10.1</ecNumber>
    </recommendedName>
</protein>
<name>A0A8C4WXZ6_EPTBU</name>
<dbReference type="InterPro" id="IPR002011">
    <property type="entry name" value="Tyr_kinase_rcpt_2_CS"/>
</dbReference>
<dbReference type="FunFam" id="2.60.40.10:FF:000032">
    <property type="entry name" value="palladin isoform X1"/>
    <property type="match status" value="1"/>
</dbReference>
<dbReference type="GO" id="GO:0005524">
    <property type="term" value="F:ATP binding"/>
    <property type="evidence" value="ECO:0007669"/>
    <property type="project" value="UniProtKB-KW"/>
</dbReference>
<evidence type="ECO:0000256" key="10">
    <source>
        <dbReference type="ARBA" id="ARBA00022840"/>
    </source>
</evidence>
<reference evidence="30" key="2">
    <citation type="submission" date="2025-09" db="UniProtKB">
        <authorList>
            <consortium name="Ensembl"/>
        </authorList>
    </citation>
    <scope>IDENTIFICATION</scope>
</reference>
<feature type="signal peptide" evidence="25">
    <location>
        <begin position="1"/>
        <end position="18"/>
    </location>
</feature>
<feature type="domain" description="Ig-like" evidence="29">
    <location>
        <begin position="36"/>
        <end position="128"/>
    </location>
</feature>
<dbReference type="Pfam" id="PF01392">
    <property type="entry name" value="Fz"/>
    <property type="match status" value="1"/>
</dbReference>
<dbReference type="PROSITE" id="PS00239">
    <property type="entry name" value="RECEPTOR_TYR_KIN_II"/>
    <property type="match status" value="1"/>
</dbReference>
<keyword evidence="14" id="KW-1015">Disulfide bond</keyword>
<comment type="subcellular location">
    <subcellularLocation>
        <location evidence="1">Endomembrane system</location>
    </subcellularLocation>
    <subcellularLocation>
        <location evidence="2">Membrane</location>
        <topology evidence="2">Single-pass type I membrane protein</topology>
    </subcellularLocation>
</comment>
<dbReference type="PROSITE" id="PS50038">
    <property type="entry name" value="FZ"/>
    <property type="match status" value="1"/>
</dbReference>
<evidence type="ECO:0000256" key="7">
    <source>
        <dbReference type="ARBA" id="ARBA00022692"/>
    </source>
</evidence>
<evidence type="ECO:0000256" key="21">
    <source>
        <dbReference type="PIRSR" id="PIRSR000615-3"/>
    </source>
</evidence>
<dbReference type="AlphaFoldDB" id="A0A8C4WXZ6"/>
<keyword evidence="6" id="KW-0808">Transferase</keyword>
<accession>A0A8C4WXZ6</accession>
<dbReference type="OMA" id="IQNDECP"/>
<dbReference type="Gene3D" id="2.60.40.10">
    <property type="entry name" value="Immunoglobulins"/>
    <property type="match status" value="1"/>
</dbReference>
<evidence type="ECO:0000256" key="13">
    <source>
        <dbReference type="ARBA" id="ARBA00023137"/>
    </source>
</evidence>
<evidence type="ECO:0000256" key="25">
    <source>
        <dbReference type="SAM" id="SignalP"/>
    </source>
</evidence>
<feature type="compositionally biased region" description="Polar residues" evidence="23">
    <location>
        <begin position="748"/>
        <end position="759"/>
    </location>
</feature>
<dbReference type="Gene3D" id="3.30.200.20">
    <property type="entry name" value="Phosphorylase Kinase, domain 1"/>
    <property type="match status" value="1"/>
</dbReference>
<feature type="domain" description="Kringle" evidence="28">
    <location>
        <begin position="301"/>
        <end position="380"/>
    </location>
</feature>